<dbReference type="GO" id="GO:0103015">
    <property type="term" value="F:4-amino-4-deoxy-L-arabinose transferase activity"/>
    <property type="evidence" value="ECO:0007669"/>
    <property type="project" value="UniProtKB-EC"/>
</dbReference>
<keyword evidence="4 10" id="KW-0808">Transferase</keyword>
<evidence type="ECO:0000256" key="1">
    <source>
        <dbReference type="ARBA" id="ARBA00004651"/>
    </source>
</evidence>
<feature type="domain" description="Glycosyltransferase RgtA/B/C/D-like" evidence="9">
    <location>
        <begin position="50"/>
        <end position="207"/>
    </location>
</feature>
<gene>
    <name evidence="10" type="primary">arnT</name>
    <name evidence="10" type="ORF">GmarT_16730</name>
</gene>
<dbReference type="Pfam" id="PF13231">
    <property type="entry name" value="PMT_2"/>
    <property type="match status" value="1"/>
</dbReference>
<dbReference type="PANTHER" id="PTHR33908:SF11">
    <property type="entry name" value="MEMBRANE PROTEIN"/>
    <property type="match status" value="1"/>
</dbReference>
<keyword evidence="6 8" id="KW-1133">Transmembrane helix</keyword>
<feature type="transmembrane region" description="Helical" evidence="8">
    <location>
        <begin position="192"/>
        <end position="213"/>
    </location>
</feature>
<accession>A0ABX5YJJ5</accession>
<evidence type="ECO:0000256" key="3">
    <source>
        <dbReference type="ARBA" id="ARBA00022676"/>
    </source>
</evidence>
<dbReference type="Proteomes" id="UP000322887">
    <property type="component" value="Chromosome"/>
</dbReference>
<dbReference type="EC" id="2.4.2.43" evidence="10"/>
<keyword evidence="7 8" id="KW-0472">Membrane</keyword>
<feature type="transmembrane region" description="Helical" evidence="8">
    <location>
        <begin position="309"/>
        <end position="328"/>
    </location>
</feature>
<evidence type="ECO:0000256" key="6">
    <source>
        <dbReference type="ARBA" id="ARBA00022989"/>
    </source>
</evidence>
<evidence type="ECO:0000313" key="10">
    <source>
        <dbReference type="EMBL" id="QEG15830.1"/>
    </source>
</evidence>
<organism evidence="10 11">
    <name type="scientific">Gimesia maris</name>
    <dbReference type="NCBI Taxonomy" id="122"/>
    <lineage>
        <taxon>Bacteria</taxon>
        <taxon>Pseudomonadati</taxon>
        <taxon>Planctomycetota</taxon>
        <taxon>Planctomycetia</taxon>
        <taxon>Planctomycetales</taxon>
        <taxon>Planctomycetaceae</taxon>
        <taxon>Gimesia</taxon>
    </lineage>
</organism>
<feature type="transmembrane region" description="Helical" evidence="8">
    <location>
        <begin position="73"/>
        <end position="91"/>
    </location>
</feature>
<evidence type="ECO:0000256" key="7">
    <source>
        <dbReference type="ARBA" id="ARBA00023136"/>
    </source>
</evidence>
<dbReference type="InterPro" id="IPR050297">
    <property type="entry name" value="LipidA_mod_glycosyltrf_83"/>
</dbReference>
<feature type="transmembrane region" description="Helical" evidence="8">
    <location>
        <begin position="254"/>
        <end position="275"/>
    </location>
</feature>
<feature type="transmembrane region" description="Helical" evidence="8">
    <location>
        <begin position="150"/>
        <end position="180"/>
    </location>
</feature>
<feature type="transmembrane region" description="Helical" evidence="8">
    <location>
        <begin position="97"/>
        <end position="115"/>
    </location>
</feature>
<dbReference type="InterPro" id="IPR038731">
    <property type="entry name" value="RgtA/B/C-like"/>
</dbReference>
<feature type="transmembrane region" description="Helical" evidence="8">
    <location>
        <begin position="45"/>
        <end position="64"/>
    </location>
</feature>
<evidence type="ECO:0000256" key="4">
    <source>
        <dbReference type="ARBA" id="ARBA00022679"/>
    </source>
</evidence>
<keyword evidence="2" id="KW-1003">Cell membrane</keyword>
<comment type="subcellular location">
    <subcellularLocation>
        <location evidence="1">Cell membrane</location>
        <topology evidence="1">Multi-pass membrane protein</topology>
    </subcellularLocation>
</comment>
<name>A0ABX5YJJ5_9PLAN</name>
<keyword evidence="11" id="KW-1185">Reference proteome</keyword>
<keyword evidence="3 10" id="KW-0328">Glycosyltransferase</keyword>
<evidence type="ECO:0000256" key="5">
    <source>
        <dbReference type="ARBA" id="ARBA00022692"/>
    </source>
</evidence>
<evidence type="ECO:0000256" key="8">
    <source>
        <dbReference type="SAM" id="Phobius"/>
    </source>
</evidence>
<feature type="transmembrane region" description="Helical" evidence="8">
    <location>
        <begin position="340"/>
        <end position="363"/>
    </location>
</feature>
<evidence type="ECO:0000256" key="2">
    <source>
        <dbReference type="ARBA" id="ARBA00022475"/>
    </source>
</evidence>
<reference evidence="10 11" key="1">
    <citation type="submission" date="2019-08" db="EMBL/GenBank/DDBJ databases">
        <title>Deep-cultivation of Planctomycetes and their phenomic and genomic characterization uncovers novel biology.</title>
        <authorList>
            <person name="Wiegand S."/>
            <person name="Jogler M."/>
            <person name="Boedeker C."/>
            <person name="Pinto D."/>
            <person name="Vollmers J."/>
            <person name="Rivas-Marin E."/>
            <person name="Kohn T."/>
            <person name="Peeters S.H."/>
            <person name="Heuer A."/>
            <person name="Rast P."/>
            <person name="Oberbeckmann S."/>
            <person name="Bunk B."/>
            <person name="Jeske O."/>
            <person name="Meyerdierks A."/>
            <person name="Storesund J.E."/>
            <person name="Kallscheuer N."/>
            <person name="Luecker S."/>
            <person name="Lage O.M."/>
            <person name="Pohl T."/>
            <person name="Merkel B.J."/>
            <person name="Hornburger P."/>
            <person name="Mueller R.-W."/>
            <person name="Bruemmer F."/>
            <person name="Labrenz M."/>
            <person name="Spormann A.M."/>
            <person name="Op den Camp H."/>
            <person name="Overmann J."/>
            <person name="Amann R."/>
            <person name="Jetten M.S.M."/>
            <person name="Mascher T."/>
            <person name="Medema M.H."/>
            <person name="Devos D.P."/>
            <person name="Kaster A.-K."/>
            <person name="Ovreas L."/>
            <person name="Rohde M."/>
            <person name="Galperin M.Y."/>
            <person name="Jogler C."/>
        </authorList>
    </citation>
    <scope>NUCLEOTIDE SEQUENCE [LARGE SCALE GENOMIC DNA]</scope>
    <source>
        <strain evidence="10 11">DSM 8797</strain>
    </source>
</reference>
<sequence length="488" mass="55395">MREAGGQDEEWFAIPGSTIWQEGIPRVPFVPQRNRESAFYNVDKALFALPPLFYYASAPLYAVLPPTYSTTRLVSITAGVGAIILIYLLAWRILKDPLAGVIGTGLFSLSRLLFLPAMISRPDMLCGMWGLAALWMMWRWYDNEKRYRDLILAGICLGLGMLTHPFAIVFCIQVGLWAVLTQGTWRERFSRGTVITGCALAIFALWLPLIFAYPETFRLQFSNNVLDRSGPGLISRLLFPWPYFPTQLGLLREYAGTIQLTLMTGGLLAGTWLAWRSVDRRPRILIYLSWSSIYLLIACQGSHPTKGYWCYPGALLFLCLGWGLSRLGRNFWEHSLTWRVAAVSGALIFVAAMFPGSGIRTWVAHIQNWSNVNYSGPRFAQQIIDDIPPDARVTVDRAFVYNFSAAGRKTLLSMMREFYFDARKFPYDYLVVSYDSQERDTSQAFNGRLIATYGDPHDPFSCYAEVYVPQDSPVQELHKSRNKQLGLR</sequence>
<dbReference type="PANTHER" id="PTHR33908">
    <property type="entry name" value="MANNOSYLTRANSFERASE YKCB-RELATED"/>
    <property type="match status" value="1"/>
</dbReference>
<proteinExistence type="predicted"/>
<evidence type="ECO:0000259" key="9">
    <source>
        <dbReference type="Pfam" id="PF13231"/>
    </source>
</evidence>
<dbReference type="EMBL" id="CP042910">
    <property type="protein sequence ID" value="QEG15830.1"/>
    <property type="molecule type" value="Genomic_DNA"/>
</dbReference>
<keyword evidence="5 8" id="KW-0812">Transmembrane</keyword>
<protein>
    <submittedName>
        <fullName evidence="10">Undecaprenyl phosphate-alpha-4-amino-4-deoxy-L-arabinose arabinosyl transferase</fullName>
        <ecNumber evidence="10">2.4.2.43</ecNumber>
    </submittedName>
</protein>
<evidence type="ECO:0000313" key="11">
    <source>
        <dbReference type="Proteomes" id="UP000322887"/>
    </source>
</evidence>